<comment type="similarity">
    <text evidence="1 5">Belongs to the MreC family.</text>
</comment>
<dbReference type="RefSeq" id="WP_137260542.1">
    <property type="nucleotide sequence ID" value="NZ_SZQL01000002.1"/>
</dbReference>
<comment type="function">
    <text evidence="5">Involved in formation and maintenance of cell shape.</text>
</comment>
<dbReference type="PIRSF" id="PIRSF038471">
    <property type="entry name" value="MreC"/>
    <property type="match status" value="1"/>
</dbReference>
<dbReference type="EMBL" id="SZQL01000002">
    <property type="protein sequence ID" value="TKK70943.1"/>
    <property type="molecule type" value="Genomic_DNA"/>
</dbReference>
<evidence type="ECO:0000313" key="8">
    <source>
        <dbReference type="Proteomes" id="UP000305848"/>
    </source>
</evidence>
<dbReference type="GO" id="GO:0005886">
    <property type="term" value="C:plasma membrane"/>
    <property type="evidence" value="ECO:0007669"/>
    <property type="project" value="TreeGrafter"/>
</dbReference>
<dbReference type="OrthoDB" id="9811827at2"/>
<evidence type="ECO:0000256" key="1">
    <source>
        <dbReference type="ARBA" id="ARBA00009369"/>
    </source>
</evidence>
<name>A0A4V5UUY7_9BACT</name>
<comment type="caution">
    <text evidence="7">The sequence shown here is derived from an EMBL/GenBank/DDBJ whole genome shotgun (WGS) entry which is preliminary data.</text>
</comment>
<keyword evidence="3 5" id="KW-0133">Cell shape</keyword>
<dbReference type="Gene3D" id="2.40.10.340">
    <property type="entry name" value="Rod shape-determining protein MreC, domain 1"/>
    <property type="match status" value="1"/>
</dbReference>
<evidence type="ECO:0000256" key="4">
    <source>
        <dbReference type="ARBA" id="ARBA00032089"/>
    </source>
</evidence>
<dbReference type="AlphaFoldDB" id="A0A4V5UUY7"/>
<accession>A0A4V5UUY7</accession>
<evidence type="ECO:0000256" key="2">
    <source>
        <dbReference type="ARBA" id="ARBA00013855"/>
    </source>
</evidence>
<dbReference type="NCBIfam" id="NF010532">
    <property type="entry name" value="PRK13922.9-3"/>
    <property type="match status" value="1"/>
</dbReference>
<evidence type="ECO:0000256" key="5">
    <source>
        <dbReference type="PIRNR" id="PIRNR038471"/>
    </source>
</evidence>
<dbReference type="NCBIfam" id="TIGR00219">
    <property type="entry name" value="mreC"/>
    <property type="match status" value="1"/>
</dbReference>
<keyword evidence="8" id="KW-1185">Reference proteome</keyword>
<reference evidence="7 8" key="1">
    <citation type="submission" date="2019-05" db="EMBL/GenBank/DDBJ databases">
        <title>Panacibacter sp. strain 17mud1-8 Genome sequencing and assembly.</title>
        <authorList>
            <person name="Chhetri G."/>
        </authorList>
    </citation>
    <scope>NUCLEOTIDE SEQUENCE [LARGE SCALE GENOMIC DNA]</scope>
    <source>
        <strain evidence="7 8">17mud1-8</strain>
    </source>
</reference>
<dbReference type="InterPro" id="IPR042175">
    <property type="entry name" value="Cell/Rod_MreC_2"/>
</dbReference>
<gene>
    <name evidence="7" type="primary">mreC</name>
    <name evidence="7" type="ORF">FC093_04440</name>
</gene>
<feature type="domain" description="Rod shape-determining protein MreC beta-barrel core" evidence="6">
    <location>
        <begin position="117"/>
        <end position="266"/>
    </location>
</feature>
<protein>
    <recommendedName>
        <fullName evidence="2 5">Cell shape-determining protein MreC</fullName>
    </recommendedName>
    <alternativeName>
        <fullName evidence="4 5">Cell shape protein MreC</fullName>
    </alternativeName>
</protein>
<dbReference type="PANTHER" id="PTHR34138">
    <property type="entry name" value="CELL SHAPE-DETERMINING PROTEIN MREC"/>
    <property type="match status" value="1"/>
</dbReference>
<sequence length="285" mass="32419">MRNIILFIRRFFVLFIFLLLQVLSIAILVKYNRTYEAAFANNANEIIGRIDKQYNKVHEYFTLKKTNEQLAQQNRELLNLLKSEYGGADTASFFKIDSLLRDTLGRVQRFHFLEARVVNNSVNEENNYITISRGAKQGVKKDMGVLGANGVVGRVILVSDNYSVIMSMLNRNSKISARLKNDTASNSSVDWDGRNPSYVTLHNVSKSAKVKKGDTAVTSNFSTTFPQGLMVGTVYDIATDPSSNFYVLRLKTAANFYNLQYVYLIENTQWTEQHALEAQIPKNER</sequence>
<dbReference type="InterPro" id="IPR042177">
    <property type="entry name" value="Cell/Rod_1"/>
</dbReference>
<dbReference type="InterPro" id="IPR055342">
    <property type="entry name" value="MreC_beta-barrel_core"/>
</dbReference>
<dbReference type="Pfam" id="PF04085">
    <property type="entry name" value="MreC"/>
    <property type="match status" value="1"/>
</dbReference>
<evidence type="ECO:0000259" key="6">
    <source>
        <dbReference type="Pfam" id="PF04085"/>
    </source>
</evidence>
<dbReference type="GO" id="GO:0008360">
    <property type="term" value="P:regulation of cell shape"/>
    <property type="evidence" value="ECO:0007669"/>
    <property type="project" value="UniProtKB-KW"/>
</dbReference>
<evidence type="ECO:0000313" key="7">
    <source>
        <dbReference type="EMBL" id="TKK70943.1"/>
    </source>
</evidence>
<evidence type="ECO:0000256" key="3">
    <source>
        <dbReference type="ARBA" id="ARBA00022960"/>
    </source>
</evidence>
<dbReference type="PANTHER" id="PTHR34138:SF1">
    <property type="entry name" value="CELL SHAPE-DETERMINING PROTEIN MREC"/>
    <property type="match status" value="1"/>
</dbReference>
<proteinExistence type="inferred from homology"/>
<organism evidence="7 8">
    <name type="scientific">Ilyomonas limi</name>
    <dbReference type="NCBI Taxonomy" id="2575867"/>
    <lineage>
        <taxon>Bacteria</taxon>
        <taxon>Pseudomonadati</taxon>
        <taxon>Bacteroidota</taxon>
        <taxon>Chitinophagia</taxon>
        <taxon>Chitinophagales</taxon>
        <taxon>Chitinophagaceae</taxon>
        <taxon>Ilyomonas</taxon>
    </lineage>
</organism>
<dbReference type="Gene3D" id="2.40.10.350">
    <property type="entry name" value="Rod shape-determining protein MreC, domain 2"/>
    <property type="match status" value="1"/>
</dbReference>
<dbReference type="InterPro" id="IPR007221">
    <property type="entry name" value="MreC"/>
</dbReference>
<dbReference type="Proteomes" id="UP000305848">
    <property type="component" value="Unassembled WGS sequence"/>
</dbReference>